<feature type="compositionally biased region" description="Basic and acidic residues" evidence="1">
    <location>
        <begin position="472"/>
        <end position="490"/>
    </location>
</feature>
<feature type="region of interest" description="Disordered" evidence="1">
    <location>
        <begin position="772"/>
        <end position="843"/>
    </location>
</feature>
<feature type="region of interest" description="Disordered" evidence="1">
    <location>
        <begin position="191"/>
        <end position="285"/>
    </location>
</feature>
<feature type="compositionally biased region" description="Polar residues" evidence="1">
    <location>
        <begin position="603"/>
        <end position="618"/>
    </location>
</feature>
<evidence type="ECO:0000313" key="3">
    <source>
        <dbReference type="Proteomes" id="UP001139887"/>
    </source>
</evidence>
<keyword evidence="3" id="KW-1185">Reference proteome</keyword>
<feature type="compositionally biased region" description="Basic and acidic residues" evidence="1">
    <location>
        <begin position="218"/>
        <end position="233"/>
    </location>
</feature>
<feature type="compositionally biased region" description="Low complexity" evidence="1">
    <location>
        <begin position="692"/>
        <end position="705"/>
    </location>
</feature>
<reference evidence="2" key="1">
    <citation type="submission" date="2022-07" db="EMBL/GenBank/DDBJ databases">
        <title>Phylogenomic reconstructions and comparative analyses of Kickxellomycotina fungi.</title>
        <authorList>
            <person name="Reynolds N.K."/>
            <person name="Stajich J.E."/>
            <person name="Barry K."/>
            <person name="Grigoriev I.V."/>
            <person name="Crous P."/>
            <person name="Smith M.E."/>
        </authorList>
    </citation>
    <scope>NUCLEOTIDE SEQUENCE</scope>
    <source>
        <strain evidence="2">NRRL 1566</strain>
    </source>
</reference>
<sequence>MPSIPTLIVAPAILAAGIAYKYTGNDERQGRGRLQDSQEYLLRYGGKRRSSNSNSQEQASNWDSNDRLQHTNEFIPTNMVGSNLQRYPGESGNVNSLATQTGEAKYQPRRHANSEQQFDSYQPQGITKKVLPSAIIGPYPRSDKEREHAPWFYKATRNMTLDLGPIEHQDDKKLQERDALQEASIEHIAAPLGDKSPHPTLTKTAKYASDSPVAKASRAAEDITDKGVRKEDANQAAMNVSKDKSADVKSSLQQKQETQGANGNTGWFGGSTSGRNAGDSVKDGVEETADNARGWFWSKKKDVDDESSKLAESAKQKGNEAVDNAKETADETRGWFWNKKRDVEDAASDAAESARQKTNEAVDSAKETADNARGWFWSKKQDAENTASDMAESAKQKTNEAVDNVKETADETRGWFWNKKQDVEDSASNMAESAKQKTNEAVDNVKETADKTSSWFWSKKQDVQDAASDTAESARQKTNEAVDSAKETADNARGWFWSKKQDAENTASNMAESVKQKTNEAVDNVKETADETRGWFWNKAQDTRDTASNAATSAEQGVSGATQSAMQGASDAAGSLSQGAKDAAGSLKQGAKGAGDSMHQVGTDASNWMQGQKQNAQDSARGAAEEAGSWFSGKTDDLGRSIDSSRSTAWNAATKAEDSSRAWLWDKTSQADHAISNAANAVERTAEQASTNAQQRANAARNAAADIPSRDPSIAGQKEGSWYARRDSAVGDDLTGRAKAAGDSVAQTLDTKFDEARAALRATGEDLRAMAENAMPHSSGEGLIDGQKSGREIRSVGGISGTSASDAANRAAALADAADARPEGSLRFVENHSGIPVIDSSSR</sequence>
<feature type="compositionally biased region" description="Basic and acidic residues" evidence="1">
    <location>
        <begin position="392"/>
        <end position="423"/>
    </location>
</feature>
<dbReference type="OrthoDB" id="20872at2759"/>
<feature type="region of interest" description="Disordered" evidence="1">
    <location>
        <begin position="44"/>
        <end position="67"/>
    </location>
</feature>
<protein>
    <submittedName>
        <fullName evidence="2">Uncharacterized protein</fullName>
    </submittedName>
</protein>
<feature type="compositionally biased region" description="Polar residues" evidence="1">
    <location>
        <begin position="252"/>
        <end position="265"/>
    </location>
</feature>
<feature type="compositionally biased region" description="Polar residues" evidence="1">
    <location>
        <begin position="546"/>
        <end position="567"/>
    </location>
</feature>
<dbReference type="Proteomes" id="UP001139887">
    <property type="component" value="Unassembled WGS sequence"/>
</dbReference>
<gene>
    <name evidence="2" type="ORF">IWW36_002045</name>
</gene>
<feature type="compositionally biased region" description="Basic and acidic residues" evidence="1">
    <location>
        <begin position="299"/>
        <end position="344"/>
    </location>
</feature>
<feature type="compositionally biased region" description="Basic and acidic residues" evidence="1">
    <location>
        <begin position="352"/>
        <end position="370"/>
    </location>
</feature>
<dbReference type="PANTHER" id="PTHR47372:SF11">
    <property type="entry name" value="RE19971P"/>
    <property type="match status" value="1"/>
</dbReference>
<feature type="compositionally biased region" description="Low complexity" evidence="1">
    <location>
        <begin position="804"/>
        <end position="817"/>
    </location>
</feature>
<feature type="compositionally biased region" description="Basic and acidic residues" evidence="1">
    <location>
        <begin position="434"/>
        <end position="450"/>
    </location>
</feature>
<evidence type="ECO:0000256" key="1">
    <source>
        <dbReference type="SAM" id="MobiDB-lite"/>
    </source>
</evidence>
<dbReference type="EMBL" id="JANBUW010000038">
    <property type="protein sequence ID" value="KAJ2850249.1"/>
    <property type="molecule type" value="Genomic_DNA"/>
</dbReference>
<comment type="caution">
    <text evidence="2">The sequence shown here is derived from an EMBL/GenBank/DDBJ whole genome shotgun (WGS) entry which is preliminary data.</text>
</comment>
<feature type="region of interest" description="Disordered" evidence="1">
    <location>
        <begin position="683"/>
        <end position="722"/>
    </location>
</feature>
<dbReference type="Gene3D" id="1.20.120.20">
    <property type="entry name" value="Apolipoprotein"/>
    <property type="match status" value="2"/>
</dbReference>
<dbReference type="PANTHER" id="PTHR47372">
    <property type="entry name" value="DAUER UP-REGULATED-RELATED"/>
    <property type="match status" value="1"/>
</dbReference>
<feature type="region of interest" description="Disordered" evidence="1">
    <location>
        <begin position="298"/>
        <end position="663"/>
    </location>
</feature>
<organism evidence="2 3">
    <name type="scientific">Coemansia brasiliensis</name>
    <dbReference type="NCBI Taxonomy" id="2650707"/>
    <lineage>
        <taxon>Eukaryota</taxon>
        <taxon>Fungi</taxon>
        <taxon>Fungi incertae sedis</taxon>
        <taxon>Zoopagomycota</taxon>
        <taxon>Kickxellomycotina</taxon>
        <taxon>Kickxellomycetes</taxon>
        <taxon>Kickxellales</taxon>
        <taxon>Kickxellaceae</taxon>
        <taxon>Coemansia</taxon>
    </lineage>
</organism>
<dbReference type="AlphaFoldDB" id="A0A9W8ICS9"/>
<proteinExistence type="predicted"/>
<accession>A0A9W8ICS9</accession>
<evidence type="ECO:0000313" key="2">
    <source>
        <dbReference type="EMBL" id="KAJ2850249.1"/>
    </source>
</evidence>
<name>A0A9W8ICS9_9FUNG</name>
<feature type="compositionally biased region" description="Basic and acidic residues" evidence="1">
    <location>
        <begin position="514"/>
        <end position="533"/>
    </location>
</feature>
<feature type="compositionally biased region" description="Polar residues" evidence="1">
    <location>
        <begin position="642"/>
        <end position="651"/>
    </location>
</feature>